<evidence type="ECO:0000313" key="1">
    <source>
        <dbReference type="EMBL" id="WHF37099.1"/>
    </source>
</evidence>
<evidence type="ECO:0000313" key="2">
    <source>
        <dbReference type="Proteomes" id="UP001239426"/>
    </source>
</evidence>
<sequence>MNNDDQRKRQDFLNAIRDYPYITDEGHLVLEPFCVNLSDCFEFDGVLDKCPHPYDIYMLLIDLIRDHFGDETAKQYVKFKNILDWSPDMASLYPERRMTFIHPVALLNVSHYWIYDIGHSLIQIPESAELSGYFDWVDKEWIAVYGFINGYHNTWYSFQKEFDRKNIQSIGYSHFEALHLAKYRNIDFDAAIETLKARHASYQAALARIETAIKNGYFLEAISLEECLISNCLYNYLSNTGSTLNNPSFNFLLIEILKDVRSFDKSSILLFKAIDVWRANRNKSIHGFITANSDTLSQSHQSFQRLTETTAKEGKALCESIVSWYELECVNFIPHQISSRVTTH</sequence>
<dbReference type="Proteomes" id="UP001239426">
    <property type="component" value="Chromosome"/>
</dbReference>
<protein>
    <recommendedName>
        <fullName evidence="3">Apea-like HEPN domain-containing protein</fullName>
    </recommendedName>
</protein>
<evidence type="ECO:0008006" key="3">
    <source>
        <dbReference type="Google" id="ProtNLM"/>
    </source>
</evidence>
<organism evidence="1 2">
    <name type="scientific">Aeromonas salmonicida</name>
    <dbReference type="NCBI Taxonomy" id="645"/>
    <lineage>
        <taxon>Bacteria</taxon>
        <taxon>Pseudomonadati</taxon>
        <taxon>Pseudomonadota</taxon>
        <taxon>Gammaproteobacteria</taxon>
        <taxon>Aeromonadales</taxon>
        <taxon>Aeromonadaceae</taxon>
        <taxon>Aeromonas</taxon>
    </lineage>
</organism>
<dbReference type="EMBL" id="CP124841">
    <property type="protein sequence ID" value="WHF37099.1"/>
    <property type="molecule type" value="Genomic_DNA"/>
</dbReference>
<gene>
    <name evidence="1" type="ORF">QLQ87_01660</name>
</gene>
<dbReference type="AlphaFoldDB" id="A0AAX3VUG6"/>
<reference evidence="1" key="1">
    <citation type="submission" date="2023-05" db="EMBL/GenBank/DDBJ databases">
        <title>Aeromonas salmonicida 57, complete genome.</title>
        <authorList>
            <person name="Shao L."/>
        </authorList>
    </citation>
    <scope>NUCLEOTIDE SEQUENCE</scope>
    <source>
        <strain evidence="1">57</strain>
    </source>
</reference>
<proteinExistence type="predicted"/>
<accession>A0AAX3VUG6</accession>
<dbReference type="RefSeq" id="WP_282684036.1">
    <property type="nucleotide sequence ID" value="NZ_CP124841.1"/>
</dbReference>
<name>A0AAX3VUG6_AERSA</name>